<accession>A0ABV1F4K8</accession>
<evidence type="ECO:0000313" key="1">
    <source>
        <dbReference type="EMBL" id="MEQ2467252.1"/>
    </source>
</evidence>
<protein>
    <recommendedName>
        <fullName evidence="3">ABM domain-containing protein</fullName>
    </recommendedName>
</protein>
<dbReference type="RefSeq" id="WP_235252229.1">
    <property type="nucleotide sequence ID" value="NZ_JBBMFN010000046.1"/>
</dbReference>
<evidence type="ECO:0000313" key="2">
    <source>
        <dbReference type="Proteomes" id="UP001465426"/>
    </source>
</evidence>
<gene>
    <name evidence="1" type="ORF">WMO63_16470</name>
</gene>
<comment type="caution">
    <text evidence="1">The sequence shown here is derived from an EMBL/GenBank/DDBJ whole genome shotgun (WGS) entry which is preliminary data.</text>
</comment>
<organism evidence="1 2">
    <name type="scientific">Niallia hominis</name>
    <dbReference type="NCBI Taxonomy" id="3133173"/>
    <lineage>
        <taxon>Bacteria</taxon>
        <taxon>Bacillati</taxon>
        <taxon>Bacillota</taxon>
        <taxon>Bacilli</taxon>
        <taxon>Bacillales</taxon>
        <taxon>Bacillaceae</taxon>
        <taxon>Niallia</taxon>
    </lineage>
</organism>
<dbReference type="EMBL" id="JBBMFN010000046">
    <property type="protein sequence ID" value="MEQ2467252.1"/>
    <property type="molecule type" value="Genomic_DNA"/>
</dbReference>
<evidence type="ECO:0008006" key="3">
    <source>
        <dbReference type="Google" id="ProtNLM"/>
    </source>
</evidence>
<reference evidence="1 2" key="1">
    <citation type="submission" date="2024-03" db="EMBL/GenBank/DDBJ databases">
        <title>Human intestinal bacterial collection.</title>
        <authorList>
            <person name="Pauvert C."/>
            <person name="Hitch T.C.A."/>
            <person name="Clavel T."/>
        </authorList>
    </citation>
    <scope>NUCLEOTIDE SEQUENCE [LARGE SCALE GENOMIC DNA]</scope>
    <source>
        <strain evidence="1 2">CLA-SR-H024</strain>
    </source>
</reference>
<dbReference type="Proteomes" id="UP001465426">
    <property type="component" value="Unassembled WGS sequence"/>
</dbReference>
<sequence length="108" mass="13174">MYVKVYEFHIQEDKMDEYFRIQEKACKIYKNYLDTETTYLQSHDDPTKWMEMTTYSSEEDYHKNIAIINENVEIQALFREFQALLLPENKLIKETDFTKVMGYEKNSF</sequence>
<keyword evidence="2" id="KW-1185">Reference proteome</keyword>
<name>A0ABV1F4K8_9BACI</name>
<proteinExistence type="predicted"/>